<dbReference type="EMBL" id="BARV01032137">
    <property type="protein sequence ID" value="GAI32619.1"/>
    <property type="molecule type" value="Genomic_DNA"/>
</dbReference>
<dbReference type="SUPFAM" id="SSF50156">
    <property type="entry name" value="PDZ domain-like"/>
    <property type="match status" value="1"/>
</dbReference>
<evidence type="ECO:0000313" key="1">
    <source>
        <dbReference type="EMBL" id="GAI32619.1"/>
    </source>
</evidence>
<dbReference type="Gene3D" id="2.30.42.10">
    <property type="match status" value="1"/>
</dbReference>
<reference evidence="1" key="1">
    <citation type="journal article" date="2014" name="Front. Microbiol.">
        <title>High frequency of phylogenetically diverse reductive dehalogenase-homologous genes in deep subseafloor sedimentary metagenomes.</title>
        <authorList>
            <person name="Kawai M."/>
            <person name="Futagami T."/>
            <person name="Toyoda A."/>
            <person name="Takaki Y."/>
            <person name="Nishi S."/>
            <person name="Hori S."/>
            <person name="Arai W."/>
            <person name="Tsubouchi T."/>
            <person name="Morono Y."/>
            <person name="Uchiyama I."/>
            <person name="Ito T."/>
            <person name="Fujiyama A."/>
            <person name="Inagaki F."/>
            <person name="Takami H."/>
        </authorList>
    </citation>
    <scope>NUCLEOTIDE SEQUENCE</scope>
    <source>
        <strain evidence="1">Expedition CK06-06</strain>
    </source>
</reference>
<sequence>FALISIFSIPPTFMEKGVLVKSVEQNSSIFNEGLRKGMIITEINNQQIKTIDDYYEAISIFVELAGNETAKLQIKTKTKEIIGLFPKDVADDIVVSKIPKTRIKTGLDLQGGARALVTGENVKLSDKQLDDLIAVVGQRLNVYGLTDVQLRKVSDLSGNNFMLVEIAGSSPSDLEELIAKQGKFEAKIGNETVFSGGSKDITYVGRTGQDAGIYSCDQYQEGHACNFRFTISLSEQAAQRHADITANLTIN</sequence>
<name>X1PP08_9ZZZZ</name>
<dbReference type="Gene3D" id="3.30.70.3400">
    <property type="match status" value="1"/>
</dbReference>
<comment type="caution">
    <text evidence="1">The sequence shown here is derived from an EMBL/GenBank/DDBJ whole genome shotgun (WGS) entry which is preliminary data.</text>
</comment>
<dbReference type="AlphaFoldDB" id="X1PP08"/>
<accession>X1PP08</accession>
<evidence type="ECO:0008006" key="2">
    <source>
        <dbReference type="Google" id="ProtNLM"/>
    </source>
</evidence>
<dbReference type="InterPro" id="IPR036034">
    <property type="entry name" value="PDZ_sf"/>
</dbReference>
<feature type="non-terminal residue" evidence="1">
    <location>
        <position position="251"/>
    </location>
</feature>
<feature type="non-terminal residue" evidence="1">
    <location>
        <position position="1"/>
    </location>
</feature>
<proteinExistence type="predicted"/>
<protein>
    <recommendedName>
        <fullName evidence="2">PDZ domain-containing protein</fullName>
    </recommendedName>
</protein>
<organism evidence="1">
    <name type="scientific">marine sediment metagenome</name>
    <dbReference type="NCBI Taxonomy" id="412755"/>
    <lineage>
        <taxon>unclassified sequences</taxon>
        <taxon>metagenomes</taxon>
        <taxon>ecological metagenomes</taxon>
    </lineage>
</organism>
<gene>
    <name evidence="1" type="ORF">S06H3_50720</name>
</gene>